<dbReference type="GO" id="GO:0015159">
    <property type="term" value="F:polysaccharide transmembrane transporter activity"/>
    <property type="evidence" value="ECO:0007669"/>
    <property type="project" value="InterPro"/>
</dbReference>
<accession>A0A0T5PAB3</accession>
<protein>
    <submittedName>
        <fullName evidence="4">Polysaccharide biosynthesis protein</fullName>
    </submittedName>
</protein>
<name>A0A0T5PAB3_9RHOB</name>
<dbReference type="InterPro" id="IPR003715">
    <property type="entry name" value="Poly_export_N"/>
</dbReference>
<dbReference type="AlphaFoldDB" id="A0A0T5PAB3"/>
<evidence type="ECO:0000256" key="1">
    <source>
        <dbReference type="ARBA" id="ARBA00022729"/>
    </source>
</evidence>
<organism evidence="4 5">
    <name type="scientific">Roseovarius indicus</name>
    <dbReference type="NCBI Taxonomy" id="540747"/>
    <lineage>
        <taxon>Bacteria</taxon>
        <taxon>Pseudomonadati</taxon>
        <taxon>Pseudomonadota</taxon>
        <taxon>Alphaproteobacteria</taxon>
        <taxon>Rhodobacterales</taxon>
        <taxon>Roseobacteraceae</taxon>
        <taxon>Roseovarius</taxon>
    </lineage>
</organism>
<dbReference type="STRING" id="540747.SAMN04488031_101332"/>
<feature type="domain" description="Polysaccharide export protein N-terminal" evidence="3">
    <location>
        <begin position="78"/>
        <end position="160"/>
    </location>
</feature>
<sequence>MTRVSKTILLVGMALSIGACSLPRGAAVQREVVNQGSSENPTFQVVEVTRAATPMISTWPYTGYEEHSTWFHADRGPDSSVIQTGDRIDVVVWDNQENSLISDGTKQTPIPPLTVSSSGSVFLPYVGDVVVRGLTADSARDRIQRKMEMIVPAAQVQVQVSPGRNNSVDVASGVGSPGRFPLENRNTRIMSVLALAGGVNSALRHPRVRLQRNGQVYETRVESILAEPSMNIRVQGGDQIAIVEDARSFTVLGASREQKLVYFEKERMNALDALSAAGGLNPGRADPQGILILREYHPRDLTPGPRGPDMQQVIFSVDMTNADGLFAARQFQIMPNDTLMATESPITAAQTIMGLFGTVIGVTSSVNNLSN</sequence>
<dbReference type="PANTHER" id="PTHR33619">
    <property type="entry name" value="POLYSACCHARIDE EXPORT PROTEIN GFCE-RELATED"/>
    <property type="match status" value="1"/>
</dbReference>
<reference evidence="4 5" key="1">
    <citation type="submission" date="2015-04" db="EMBL/GenBank/DDBJ databases">
        <title>The draft genome sequence of Roseovarius indicus B108T.</title>
        <authorList>
            <person name="Li G."/>
            <person name="Lai Q."/>
            <person name="Shao Z."/>
            <person name="Yan P."/>
        </authorList>
    </citation>
    <scope>NUCLEOTIDE SEQUENCE [LARGE SCALE GENOMIC DNA]</scope>
    <source>
        <strain evidence="4 5">B108</strain>
    </source>
</reference>
<dbReference type="InterPro" id="IPR049712">
    <property type="entry name" value="Poly_export"/>
</dbReference>
<feature type="signal peptide" evidence="2">
    <location>
        <begin position="1"/>
        <end position="26"/>
    </location>
</feature>
<evidence type="ECO:0000313" key="4">
    <source>
        <dbReference type="EMBL" id="KRS17978.1"/>
    </source>
</evidence>
<keyword evidence="5" id="KW-1185">Reference proteome</keyword>
<dbReference type="Gene3D" id="3.10.560.10">
    <property type="entry name" value="Outer membrane lipoprotein wza domain like"/>
    <property type="match status" value="2"/>
</dbReference>
<evidence type="ECO:0000313" key="5">
    <source>
        <dbReference type="Proteomes" id="UP000051401"/>
    </source>
</evidence>
<keyword evidence="1 2" id="KW-0732">Signal</keyword>
<gene>
    <name evidence="4" type="ORF">XM52_10510</name>
</gene>
<dbReference type="Proteomes" id="UP000051401">
    <property type="component" value="Unassembled WGS sequence"/>
</dbReference>
<dbReference type="EMBL" id="LAXI01000005">
    <property type="protein sequence ID" value="KRS17978.1"/>
    <property type="molecule type" value="Genomic_DNA"/>
</dbReference>
<feature type="chain" id="PRO_5006664429" evidence="2">
    <location>
        <begin position="27"/>
        <end position="371"/>
    </location>
</feature>
<dbReference type="PATRIC" id="fig|540747.5.peg.5027"/>
<evidence type="ECO:0000259" key="3">
    <source>
        <dbReference type="Pfam" id="PF02563"/>
    </source>
</evidence>
<comment type="caution">
    <text evidence="4">The sequence shown here is derived from an EMBL/GenBank/DDBJ whole genome shotgun (WGS) entry which is preliminary data.</text>
</comment>
<evidence type="ECO:0000256" key="2">
    <source>
        <dbReference type="SAM" id="SignalP"/>
    </source>
</evidence>
<proteinExistence type="predicted"/>
<dbReference type="Gene3D" id="3.30.1950.10">
    <property type="entry name" value="wza like domain"/>
    <property type="match status" value="1"/>
</dbReference>
<dbReference type="Pfam" id="PF02563">
    <property type="entry name" value="Poly_export"/>
    <property type="match status" value="1"/>
</dbReference>
<dbReference type="PANTHER" id="PTHR33619:SF3">
    <property type="entry name" value="POLYSACCHARIDE EXPORT PROTEIN GFCE-RELATED"/>
    <property type="match status" value="1"/>
</dbReference>
<dbReference type="PROSITE" id="PS51257">
    <property type="entry name" value="PROKAR_LIPOPROTEIN"/>
    <property type="match status" value="1"/>
</dbReference>